<sequence length="222" mass="26166">MFCSFGKQQNKKEVYISSNLPKIEKLDKEDYEKFMETMSFNEYGALKYWDDALLEKAYPQGTEEYNEIIKKIVSELGYKTDNIILVSATGDEYVIENTQIKDIKGNQYTLSEIEHANGFFTITSLACGHCLVSFKSLNELTNYDKKIAFVDKLEELEKYKTGYRNQKFGFLNDDWIIFDYNDPLLNEFLEKNNIKYKKGYFPYYFVRENSTTTKEAFKLEDL</sequence>
<accession>A0A9Q6ZIB1</accession>
<dbReference type="AlphaFoldDB" id="A0A9Q6ZIB1"/>
<dbReference type="Proteomes" id="UP000596202">
    <property type="component" value="Chromosome"/>
</dbReference>
<gene>
    <name evidence="1" type="ORF">I6I88_06115</name>
</gene>
<reference evidence="1 2" key="1">
    <citation type="submission" date="2021-01" db="EMBL/GenBank/DDBJ databases">
        <title>FDA dAtabase for Regulatory Grade micrObial Sequences (FDA-ARGOS): Supporting development and validation of Infectious Disease Dx tests.</title>
        <authorList>
            <person name="Sproer C."/>
            <person name="Gronow S."/>
            <person name="Severitt S."/>
            <person name="Schroder I."/>
            <person name="Tallon L."/>
            <person name="Sadzewicz L."/>
            <person name="Zhao X."/>
            <person name="Boylan J."/>
            <person name="Ott S."/>
            <person name="Bowen H."/>
            <person name="Vavikolanu K."/>
            <person name="Mehta A."/>
            <person name="Aluvathingal J."/>
            <person name="Nadendla S."/>
            <person name="Lowell S."/>
            <person name="Myers T."/>
            <person name="Yan Y."/>
            <person name="Sichtig H."/>
        </authorList>
    </citation>
    <scope>NUCLEOTIDE SEQUENCE [LARGE SCALE GENOMIC DNA]</scope>
    <source>
        <strain evidence="1 2">FDAARGOS_1131</strain>
    </source>
</reference>
<organism evidence="1 2">
    <name type="scientific">Myroides odoratus</name>
    <name type="common">Flavobacterium odoratum</name>
    <dbReference type="NCBI Taxonomy" id="256"/>
    <lineage>
        <taxon>Bacteria</taxon>
        <taxon>Pseudomonadati</taxon>
        <taxon>Bacteroidota</taxon>
        <taxon>Flavobacteriia</taxon>
        <taxon>Flavobacteriales</taxon>
        <taxon>Flavobacteriaceae</taxon>
        <taxon>Myroides</taxon>
    </lineage>
</organism>
<evidence type="ECO:0000313" key="2">
    <source>
        <dbReference type="Proteomes" id="UP000596202"/>
    </source>
</evidence>
<protein>
    <submittedName>
        <fullName evidence="1">Uncharacterized protein</fullName>
    </submittedName>
</protein>
<dbReference type="EMBL" id="CP068108">
    <property type="protein sequence ID" value="QQU01990.1"/>
    <property type="molecule type" value="Genomic_DNA"/>
</dbReference>
<dbReference type="OrthoDB" id="1451005at2"/>
<name>A0A9Q6ZIB1_MYROD</name>
<proteinExistence type="predicted"/>
<evidence type="ECO:0000313" key="1">
    <source>
        <dbReference type="EMBL" id="QQU01990.1"/>
    </source>
</evidence>